<gene>
    <name evidence="1" type="ORF">P3X46_018764</name>
</gene>
<comment type="caution">
    <text evidence="1">The sequence shown here is derived from an EMBL/GenBank/DDBJ whole genome shotgun (WGS) entry which is preliminary data.</text>
</comment>
<organism evidence="1 2">
    <name type="scientific">Hevea brasiliensis</name>
    <name type="common">Para rubber tree</name>
    <name type="synonym">Siphonia brasiliensis</name>
    <dbReference type="NCBI Taxonomy" id="3981"/>
    <lineage>
        <taxon>Eukaryota</taxon>
        <taxon>Viridiplantae</taxon>
        <taxon>Streptophyta</taxon>
        <taxon>Embryophyta</taxon>
        <taxon>Tracheophyta</taxon>
        <taxon>Spermatophyta</taxon>
        <taxon>Magnoliopsida</taxon>
        <taxon>eudicotyledons</taxon>
        <taxon>Gunneridae</taxon>
        <taxon>Pentapetalae</taxon>
        <taxon>rosids</taxon>
        <taxon>fabids</taxon>
        <taxon>Malpighiales</taxon>
        <taxon>Euphorbiaceae</taxon>
        <taxon>Crotonoideae</taxon>
        <taxon>Micrandreae</taxon>
        <taxon>Hevea</taxon>
    </lineage>
</organism>
<dbReference type="Pfam" id="PF03087">
    <property type="entry name" value="BPS1"/>
    <property type="match status" value="1"/>
</dbReference>
<protein>
    <submittedName>
        <fullName evidence="1">Uncharacterized protein</fullName>
    </submittedName>
</protein>
<name>A0ABQ9LRP1_HEVBR</name>
<accession>A0ABQ9LRP1</accession>
<dbReference type="Proteomes" id="UP001174677">
    <property type="component" value="Chromosome 10"/>
</dbReference>
<dbReference type="EMBL" id="JARPOI010000010">
    <property type="protein sequence ID" value="KAJ9170672.1"/>
    <property type="molecule type" value="Genomic_DNA"/>
</dbReference>
<dbReference type="PANTHER" id="PTHR33070">
    <property type="entry name" value="OS06G0725500 PROTEIN"/>
    <property type="match status" value="1"/>
</dbReference>
<proteinExistence type="predicted"/>
<dbReference type="PANTHER" id="PTHR33070:SF115">
    <property type="entry name" value="T23E18.15"/>
    <property type="match status" value="1"/>
</dbReference>
<sequence length="271" mass="30358">MASFHIRSISLPSRPHPLIVNIEEQISKLKTSKSSSIGQKVAGLKRLYDSVDDFLQMPLSQQSLSHEQQSQSVEQALNVSLGLLDMCSTTKDFFSQMKECFQGLESSLRRTRGGESGLNEVDAYMVSRKKLNKVICKYLRNLKRQEKNCRTTFGDNSDVMNMINILKAAEEISLAVLESILSFISQSKAKSKLSGWSINLSSEGKVQPSEIEKIDAELLVLKSSIDINQVHNVLKGLEAMDSSLQEAVEELDCVYRKFVKTQVSLLNILNH</sequence>
<evidence type="ECO:0000313" key="2">
    <source>
        <dbReference type="Proteomes" id="UP001174677"/>
    </source>
</evidence>
<keyword evidence="2" id="KW-1185">Reference proteome</keyword>
<dbReference type="InterPro" id="IPR004320">
    <property type="entry name" value="BPS1_pln"/>
</dbReference>
<evidence type="ECO:0000313" key="1">
    <source>
        <dbReference type="EMBL" id="KAJ9170672.1"/>
    </source>
</evidence>
<reference evidence="1 2" key="1">
    <citation type="journal article" date="2023" name="Plant Biotechnol. J.">
        <title>Chromosome-level wild Hevea brasiliensis genome provides new tools for genomic-assisted breeding and valuable loci to elevate rubber yield.</title>
        <authorList>
            <person name="Cheng H."/>
            <person name="Song X."/>
            <person name="Hu Y."/>
            <person name="Wu T."/>
            <person name="Yang Q."/>
            <person name="An Z."/>
            <person name="Feng S."/>
            <person name="Deng Z."/>
            <person name="Wu W."/>
            <person name="Zeng X."/>
            <person name="Tu M."/>
            <person name="Wang X."/>
            <person name="Huang H."/>
        </authorList>
    </citation>
    <scope>NUCLEOTIDE SEQUENCE [LARGE SCALE GENOMIC DNA]</scope>
    <source>
        <strain evidence="1">MT/VB/25A 57/8</strain>
    </source>
</reference>